<feature type="region of interest" description="Disordered" evidence="1">
    <location>
        <begin position="36"/>
        <end position="70"/>
    </location>
</feature>
<keyword evidence="3" id="KW-1185">Reference proteome</keyword>
<accession>A0ABT2JWM0</accession>
<dbReference type="EMBL" id="JAJAGO010000009">
    <property type="protein sequence ID" value="MCT2592297.1"/>
    <property type="molecule type" value="Genomic_DNA"/>
</dbReference>
<gene>
    <name evidence="2" type="ORF">LHJ74_20725</name>
</gene>
<evidence type="ECO:0000313" key="2">
    <source>
        <dbReference type="EMBL" id="MCT2592297.1"/>
    </source>
</evidence>
<protein>
    <recommendedName>
        <fullName evidence="4">L,D-transpeptidase</fullName>
    </recommendedName>
</protein>
<comment type="caution">
    <text evidence="2">The sequence shown here is derived from an EMBL/GenBank/DDBJ whole genome shotgun (WGS) entry which is preliminary data.</text>
</comment>
<reference evidence="2 3" key="1">
    <citation type="submission" date="2021-10" db="EMBL/GenBank/DDBJ databases">
        <title>Streptomyces gossypii sp. nov., isolated from soil collected from cotton field.</title>
        <authorList>
            <person name="Ge X."/>
            <person name="Chen X."/>
            <person name="Liu W."/>
        </authorList>
    </citation>
    <scope>NUCLEOTIDE SEQUENCE [LARGE SCALE GENOMIC DNA]</scope>
    <source>
        <strain evidence="2 3">N2-109</strain>
    </source>
</reference>
<evidence type="ECO:0008006" key="4">
    <source>
        <dbReference type="Google" id="ProtNLM"/>
    </source>
</evidence>
<feature type="compositionally biased region" description="Basic and acidic residues" evidence="1">
    <location>
        <begin position="36"/>
        <end position="45"/>
    </location>
</feature>
<evidence type="ECO:0000256" key="1">
    <source>
        <dbReference type="SAM" id="MobiDB-lite"/>
    </source>
</evidence>
<sequence>MTRGSGGNSAGKVVAGLTVAAFAVVAFLAFQAAAKDVRPANERKSSASPSKDSADRKKREEALPARSGKGERVVYGLEKKRVWLVAKSGKVKRTYEVWPSTVSPEPGRYQVTSRAAHVTGSDGKAVENVVRFAIQDGTSIGFSAAVDGSKPELDPAEKTGGIREKRDDGQAMWLFAPINTKIVVVP</sequence>
<evidence type="ECO:0000313" key="3">
    <source>
        <dbReference type="Proteomes" id="UP001156389"/>
    </source>
</evidence>
<dbReference type="RefSeq" id="WP_260219607.1">
    <property type="nucleotide sequence ID" value="NZ_JAJAGO010000009.1"/>
</dbReference>
<feature type="compositionally biased region" description="Basic and acidic residues" evidence="1">
    <location>
        <begin position="52"/>
        <end position="70"/>
    </location>
</feature>
<proteinExistence type="predicted"/>
<name>A0ABT2JWM0_9ACTN</name>
<organism evidence="2 3">
    <name type="scientific">Streptomyces gossypii</name>
    <dbReference type="NCBI Taxonomy" id="2883101"/>
    <lineage>
        <taxon>Bacteria</taxon>
        <taxon>Bacillati</taxon>
        <taxon>Actinomycetota</taxon>
        <taxon>Actinomycetes</taxon>
        <taxon>Kitasatosporales</taxon>
        <taxon>Streptomycetaceae</taxon>
        <taxon>Streptomyces</taxon>
    </lineage>
</organism>
<dbReference type="Proteomes" id="UP001156389">
    <property type="component" value="Unassembled WGS sequence"/>
</dbReference>